<evidence type="ECO:0000313" key="1">
    <source>
        <dbReference type="EMBL" id="QJW93816.1"/>
    </source>
</evidence>
<protein>
    <submittedName>
        <fullName evidence="1">Uncharacterized protein</fullName>
    </submittedName>
</protein>
<organism evidence="1 2">
    <name type="scientific">Frigoriglobus tundricola</name>
    <dbReference type="NCBI Taxonomy" id="2774151"/>
    <lineage>
        <taxon>Bacteria</taxon>
        <taxon>Pseudomonadati</taxon>
        <taxon>Planctomycetota</taxon>
        <taxon>Planctomycetia</taxon>
        <taxon>Gemmatales</taxon>
        <taxon>Gemmataceae</taxon>
        <taxon>Frigoriglobus</taxon>
    </lineage>
</organism>
<dbReference type="EMBL" id="CP053452">
    <property type="protein sequence ID" value="QJW93816.1"/>
    <property type="molecule type" value="Genomic_DNA"/>
</dbReference>
<accession>A0A6M5YKK5</accession>
<reference evidence="2" key="1">
    <citation type="submission" date="2020-05" db="EMBL/GenBank/DDBJ databases">
        <title>Frigoriglobus tundricola gen. nov., sp. nov., a psychrotolerant cellulolytic planctomycete of the family Gemmataceae with two divergent copies of 16S rRNA gene.</title>
        <authorList>
            <person name="Kulichevskaya I.S."/>
            <person name="Ivanova A.A."/>
            <person name="Naumoff D.G."/>
            <person name="Beletsky A.V."/>
            <person name="Rijpstra W.I.C."/>
            <person name="Sinninghe Damste J.S."/>
            <person name="Mardanov A.V."/>
            <person name="Ravin N.V."/>
            <person name="Dedysh S.N."/>
        </authorList>
    </citation>
    <scope>NUCLEOTIDE SEQUENCE [LARGE SCALE GENOMIC DNA]</scope>
    <source>
        <strain evidence="2">PL17</strain>
    </source>
</reference>
<sequence length="38" mass="4507">MVGLLLLQLLGWGILLLVCRFIRRCTRVAPEEQEEDHW</sequence>
<keyword evidence="2" id="KW-1185">Reference proteome</keyword>
<proteinExistence type="predicted"/>
<dbReference type="KEGG" id="ftj:FTUN_1327"/>
<dbReference type="AlphaFoldDB" id="A0A6M5YKK5"/>
<name>A0A6M5YKK5_9BACT</name>
<gene>
    <name evidence="1" type="ORF">FTUN_1327</name>
</gene>
<evidence type="ECO:0000313" key="2">
    <source>
        <dbReference type="Proteomes" id="UP000503447"/>
    </source>
</evidence>
<dbReference type="Proteomes" id="UP000503447">
    <property type="component" value="Chromosome"/>
</dbReference>